<evidence type="ECO:0000313" key="1">
    <source>
        <dbReference type="EMBL" id="SDW41192.1"/>
    </source>
</evidence>
<dbReference type="OrthoDB" id="603275at2"/>
<proteinExistence type="predicted"/>
<gene>
    <name evidence="1" type="ORF">SAMN05444411_101666</name>
</gene>
<keyword evidence="2" id="KW-1185">Reference proteome</keyword>
<dbReference type="AlphaFoldDB" id="A0A1H2TBD1"/>
<dbReference type="Pfam" id="PF13715">
    <property type="entry name" value="CarbopepD_reg_2"/>
    <property type="match status" value="1"/>
</dbReference>
<evidence type="ECO:0000313" key="2">
    <source>
        <dbReference type="Proteomes" id="UP000199595"/>
    </source>
</evidence>
<dbReference type="RefSeq" id="WP_090119672.1">
    <property type="nucleotide sequence ID" value="NZ_FNNJ01000001.1"/>
</dbReference>
<accession>A0A1H2TBD1</accession>
<dbReference type="SUPFAM" id="SSF56935">
    <property type="entry name" value="Porins"/>
    <property type="match status" value="1"/>
</dbReference>
<dbReference type="STRING" id="762486.SAMN05444411_101666"/>
<dbReference type="EMBL" id="FNNJ01000001">
    <property type="protein sequence ID" value="SDW41192.1"/>
    <property type="molecule type" value="Genomic_DNA"/>
</dbReference>
<dbReference type="SUPFAM" id="SSF49464">
    <property type="entry name" value="Carboxypeptidase regulatory domain-like"/>
    <property type="match status" value="1"/>
</dbReference>
<protein>
    <submittedName>
        <fullName evidence="1">Outer membrane protein beta-barrel family protein</fullName>
    </submittedName>
</protein>
<sequence length="891" mass="101272">MKKYILISFLFLTSFFGISQNVKLEGFVKDTKGKPLEMANVIAFKKGTKFLQSYSITDHNGKYKLSLEDTQEYTLKISYLGYDSLSADIKVDNSSNDITKNFELQQSSEKLNEVEITYEMPVKIVGDTIVYNSDSFTSGKEKKLEDVLEKLPGIEIDDNGEVEVEGKKVQKVLVEGKEFFDGDSKLATQNIPANAIDKVQVLRNYNEVSGMKGVTNNEDNIALNIKLKKGKNKFWFGEINAGIGENDKHIVKPKLFYYSPNKSINVLGDINNIGETPFTMRDYFRFTGGLRGSMNNSGTSFNVSEGGLGFTTAQNNRAQKIESKFGAVNFSYSPKKTLDLNGFAIVNDSETTMLTDSKTTYNNTGLVEDKETAALQGSKLGMIKFSTTYRPNTNVHLDYDIFGKISEQTELNDVTSSNRGAVDTYLEEQPASLNQNFNLYYTIDDKNIFAAEVQHLYQKDQPLYNSIASTQPFELLPSVQEDPTDLINLFQNSTTTTSKFDAKFDYYYLLNEKSNINLTLGSTFSKQNFESDIEQELENGTTENFNETELINDVDYNFTDLFLGVTYKAVLGDFTINPGVTLHQYTTNDKQLGTKNKNNLTKVLPSFYAKYDFNSSSNLRFNYAITTQFSDIEKVAEGYFLDRYNAISKGNRDIENSLRHRYSLSFFSFSMFSFTNIHANVSYSKNVNTVKNNTELIGIDRISYPINSIFADESVSGNFRYDKTYSKLKTRFKTSVSHNIYNNFVNNQAVKSKSLTHSYTASVATKFKDAPNFEIGYQKSFTDYSNTGSTTDKPFANMEIGFLKNFILTADYSYYNYENDEKTVTNNYSFLNANLYYQQPNSKWEFQISADNLTNNSSINRDSLNQIVDSNTTSLYFIQPRIWMFKVKYNI</sequence>
<name>A0A1H2TBD1_9FLAO</name>
<reference evidence="1 2" key="1">
    <citation type="submission" date="2016-10" db="EMBL/GenBank/DDBJ databases">
        <authorList>
            <person name="de Groot N.N."/>
        </authorList>
    </citation>
    <scope>NUCLEOTIDE SEQUENCE [LARGE SCALE GENOMIC DNA]</scope>
    <source>
        <strain evidence="1 2">DSM 24956</strain>
    </source>
</reference>
<dbReference type="Proteomes" id="UP000199595">
    <property type="component" value="Unassembled WGS sequence"/>
</dbReference>
<dbReference type="Gene3D" id="2.60.40.1120">
    <property type="entry name" value="Carboxypeptidase-like, regulatory domain"/>
    <property type="match status" value="1"/>
</dbReference>
<organism evidence="1 2">
    <name type="scientific">Lutibacter oricola</name>
    <dbReference type="NCBI Taxonomy" id="762486"/>
    <lineage>
        <taxon>Bacteria</taxon>
        <taxon>Pseudomonadati</taxon>
        <taxon>Bacteroidota</taxon>
        <taxon>Flavobacteriia</taxon>
        <taxon>Flavobacteriales</taxon>
        <taxon>Flavobacteriaceae</taxon>
        <taxon>Lutibacter</taxon>
    </lineage>
</organism>
<dbReference type="InterPro" id="IPR008969">
    <property type="entry name" value="CarboxyPept-like_regulatory"/>
</dbReference>